<gene>
    <name evidence="4" type="ORF">CE139_18720</name>
</gene>
<dbReference type="AlphaFoldDB" id="A0A2Z5AD11"/>
<reference evidence="4 5" key="1">
    <citation type="submission" date="2017-06" db="EMBL/GenBank/DDBJ databases">
        <title>Evolution towards high GC content and high-temperature stress adaptation in endophytic Pseudomonas oryzihabitans impacted its plant-growth promoting traits.</title>
        <authorList>
            <person name="Nascimento F.X."/>
        </authorList>
    </citation>
    <scope>NUCLEOTIDE SEQUENCE [LARGE SCALE GENOMIC DNA]</scope>
    <source>
        <strain evidence="4 5">MS8</strain>
    </source>
</reference>
<dbReference type="Gene3D" id="2.60.120.1440">
    <property type="match status" value="1"/>
</dbReference>
<accession>A0A2Z5AD11</accession>
<keyword evidence="1" id="KW-1133">Transmembrane helix</keyword>
<sequence length="329" mass="36555">MPPSYITAYGFPPLTSSAEQKRLSEEAAAWHLRLQAEDCSVAEREAFAAWCAEDPRHLAEYQAMEALWRLAGDLPPTDVKKRTRQRRPALMSLGWAAVTCCGLWMAGWYGGLLPSSVRYYSATAGLQRIDLPDGSQVSLNTHTALFYGQFIDRRDVYLPAGEAFFEVQHDKFHPFTVNTQRGEIRVTGTRFDVWNTPDDLIVTVADGRVRVTPKGQAQVIELTASMQARYLAKQRPEIRQANVQALLAWRQGQLVLNGQSLGEVLPLIGRYLQREVSVADAQAAAMRPGGIYDVASLERLLFQLPKILPVEVTTQADGSVLVASRARAL</sequence>
<dbReference type="InterPro" id="IPR006860">
    <property type="entry name" value="FecR"/>
</dbReference>
<protein>
    <recommendedName>
        <fullName evidence="6">FecR family protein</fullName>
    </recommendedName>
</protein>
<dbReference type="PANTHER" id="PTHR30273">
    <property type="entry name" value="PERIPLASMIC SIGNAL SENSOR AND SIGMA FACTOR ACTIVATOR FECR-RELATED"/>
    <property type="match status" value="1"/>
</dbReference>
<dbReference type="InterPro" id="IPR012373">
    <property type="entry name" value="Ferrdict_sens_TM"/>
</dbReference>
<feature type="domain" description="FecR N-terminal" evidence="3">
    <location>
        <begin position="25"/>
        <end position="67"/>
    </location>
</feature>
<keyword evidence="1" id="KW-0812">Transmembrane</keyword>
<evidence type="ECO:0000313" key="4">
    <source>
        <dbReference type="EMBL" id="AXA67762.1"/>
    </source>
</evidence>
<dbReference type="Pfam" id="PF16220">
    <property type="entry name" value="DUF4880"/>
    <property type="match status" value="1"/>
</dbReference>
<feature type="domain" description="FecR protein" evidence="2">
    <location>
        <begin position="119"/>
        <end position="210"/>
    </location>
</feature>
<evidence type="ECO:0000313" key="5">
    <source>
        <dbReference type="Proteomes" id="UP000250579"/>
    </source>
</evidence>
<dbReference type="Proteomes" id="UP000250579">
    <property type="component" value="Chromosome"/>
</dbReference>
<evidence type="ECO:0000256" key="1">
    <source>
        <dbReference type="SAM" id="Phobius"/>
    </source>
</evidence>
<evidence type="ECO:0008006" key="6">
    <source>
        <dbReference type="Google" id="ProtNLM"/>
    </source>
</evidence>
<dbReference type="EMBL" id="CP022198">
    <property type="protein sequence ID" value="AXA67762.1"/>
    <property type="molecule type" value="Genomic_DNA"/>
</dbReference>
<dbReference type="GO" id="GO:0016989">
    <property type="term" value="F:sigma factor antagonist activity"/>
    <property type="evidence" value="ECO:0007669"/>
    <property type="project" value="TreeGrafter"/>
</dbReference>
<dbReference type="InterPro" id="IPR032623">
    <property type="entry name" value="FecR_N"/>
</dbReference>
<dbReference type="PANTHER" id="PTHR30273:SF2">
    <property type="entry name" value="PROTEIN FECR"/>
    <property type="match status" value="1"/>
</dbReference>
<organism evidence="4 5">
    <name type="scientific">Pseudomonas oryzihabitans</name>
    <dbReference type="NCBI Taxonomy" id="47885"/>
    <lineage>
        <taxon>Bacteria</taxon>
        <taxon>Pseudomonadati</taxon>
        <taxon>Pseudomonadota</taxon>
        <taxon>Gammaproteobacteria</taxon>
        <taxon>Pseudomonadales</taxon>
        <taxon>Pseudomonadaceae</taxon>
        <taxon>Pseudomonas</taxon>
    </lineage>
</organism>
<dbReference type="Pfam" id="PF04773">
    <property type="entry name" value="FecR"/>
    <property type="match status" value="1"/>
</dbReference>
<proteinExistence type="predicted"/>
<feature type="transmembrane region" description="Helical" evidence="1">
    <location>
        <begin position="89"/>
        <end position="109"/>
    </location>
</feature>
<dbReference type="PIRSF" id="PIRSF018266">
    <property type="entry name" value="FecR"/>
    <property type="match status" value="1"/>
</dbReference>
<name>A0A2Z5AD11_9PSED</name>
<evidence type="ECO:0000259" key="2">
    <source>
        <dbReference type="Pfam" id="PF04773"/>
    </source>
</evidence>
<evidence type="ECO:0000259" key="3">
    <source>
        <dbReference type="Pfam" id="PF16220"/>
    </source>
</evidence>
<keyword evidence="1" id="KW-0472">Membrane</keyword>